<dbReference type="PANTHER" id="PTHR42109:SF2">
    <property type="entry name" value="INTEGRAL MEMBRANE PROTEIN"/>
    <property type="match status" value="1"/>
</dbReference>
<feature type="transmembrane region" description="Helical" evidence="1">
    <location>
        <begin position="181"/>
        <end position="206"/>
    </location>
</feature>
<comment type="caution">
    <text evidence="3">The sequence shown here is derived from an EMBL/GenBank/DDBJ whole genome shotgun (WGS) entry which is preliminary data.</text>
</comment>
<dbReference type="EMBL" id="JAULSW010000001">
    <property type="protein sequence ID" value="KAK3395050.1"/>
    <property type="molecule type" value="Genomic_DNA"/>
</dbReference>
<feature type="transmembrane region" description="Helical" evidence="1">
    <location>
        <begin position="39"/>
        <end position="60"/>
    </location>
</feature>
<feature type="transmembrane region" description="Helical" evidence="1">
    <location>
        <begin position="149"/>
        <end position="169"/>
    </location>
</feature>
<keyword evidence="4" id="KW-1185">Reference proteome</keyword>
<dbReference type="Proteomes" id="UP001285441">
    <property type="component" value="Unassembled WGS sequence"/>
</dbReference>
<reference evidence="3" key="1">
    <citation type="journal article" date="2023" name="Mol. Phylogenet. Evol.">
        <title>Genome-scale phylogeny and comparative genomics of the fungal order Sordariales.</title>
        <authorList>
            <person name="Hensen N."/>
            <person name="Bonometti L."/>
            <person name="Westerberg I."/>
            <person name="Brannstrom I.O."/>
            <person name="Guillou S."/>
            <person name="Cros-Aarteil S."/>
            <person name="Calhoun S."/>
            <person name="Haridas S."/>
            <person name="Kuo A."/>
            <person name="Mondo S."/>
            <person name="Pangilinan J."/>
            <person name="Riley R."/>
            <person name="LaButti K."/>
            <person name="Andreopoulos B."/>
            <person name="Lipzen A."/>
            <person name="Chen C."/>
            <person name="Yan M."/>
            <person name="Daum C."/>
            <person name="Ng V."/>
            <person name="Clum A."/>
            <person name="Steindorff A."/>
            <person name="Ohm R.A."/>
            <person name="Martin F."/>
            <person name="Silar P."/>
            <person name="Natvig D.O."/>
            <person name="Lalanne C."/>
            <person name="Gautier V."/>
            <person name="Ament-Velasquez S.L."/>
            <person name="Kruys A."/>
            <person name="Hutchinson M.I."/>
            <person name="Powell A.J."/>
            <person name="Barry K."/>
            <person name="Miller A.N."/>
            <person name="Grigoriev I.V."/>
            <person name="Debuchy R."/>
            <person name="Gladieux P."/>
            <person name="Hiltunen Thoren M."/>
            <person name="Johannesson H."/>
        </authorList>
    </citation>
    <scope>NUCLEOTIDE SEQUENCE</scope>
    <source>
        <strain evidence="3">CBS 232.78</strain>
    </source>
</reference>
<gene>
    <name evidence="3" type="ORF">B0H63DRAFT_408350</name>
</gene>
<dbReference type="InterPro" id="IPR056119">
    <property type="entry name" value="DUF7702"/>
</dbReference>
<dbReference type="Pfam" id="PF24800">
    <property type="entry name" value="DUF7702"/>
    <property type="match status" value="1"/>
</dbReference>
<evidence type="ECO:0000259" key="2">
    <source>
        <dbReference type="Pfam" id="PF24800"/>
    </source>
</evidence>
<organism evidence="3 4">
    <name type="scientific">Podospora didyma</name>
    <dbReference type="NCBI Taxonomy" id="330526"/>
    <lineage>
        <taxon>Eukaryota</taxon>
        <taxon>Fungi</taxon>
        <taxon>Dikarya</taxon>
        <taxon>Ascomycota</taxon>
        <taxon>Pezizomycotina</taxon>
        <taxon>Sordariomycetes</taxon>
        <taxon>Sordariomycetidae</taxon>
        <taxon>Sordariales</taxon>
        <taxon>Podosporaceae</taxon>
        <taxon>Podospora</taxon>
    </lineage>
</organism>
<evidence type="ECO:0000313" key="3">
    <source>
        <dbReference type="EMBL" id="KAK3395050.1"/>
    </source>
</evidence>
<sequence length="265" mass="28218">MGLDGEGAVSIVELVLYAPLMILAIIVCSRHGFSRSSGWIYTIFLCLARISGAACQLVTYSSPSQGLFKAALIISSIGLAPLLLAALGLIQRFIKWINLGSMHTNFFETKPFWLIKILITVGAILAIVGGTNTKPAADGTIHPETTSQAGIAILIVAFAGIALLLGLSSKYIGVVPKLERLTASALALALPFTGLRLIYSALVTFLHDNTFSLLHGSLGARVGMAIVPEIIVIATYILLGFRLEKLPADVEKIELTNSDRSTTRV</sequence>
<proteinExistence type="predicted"/>
<keyword evidence="1" id="KW-0472">Membrane</keyword>
<accession>A0AAE0U919</accession>
<evidence type="ECO:0000256" key="1">
    <source>
        <dbReference type="SAM" id="Phobius"/>
    </source>
</evidence>
<name>A0AAE0U919_9PEZI</name>
<feature type="transmembrane region" description="Helical" evidence="1">
    <location>
        <begin position="111"/>
        <end position="129"/>
    </location>
</feature>
<protein>
    <recommendedName>
        <fullName evidence="2">DUF7702 domain-containing protein</fullName>
    </recommendedName>
</protein>
<keyword evidence="1" id="KW-0812">Transmembrane</keyword>
<dbReference type="PANTHER" id="PTHR42109">
    <property type="entry name" value="UNPLACED GENOMIC SCAFFOLD UM_SCAF_CONTIG_1.265, WHOLE GENOME SHOTGUN SEQUENCE"/>
    <property type="match status" value="1"/>
</dbReference>
<feature type="transmembrane region" description="Helical" evidence="1">
    <location>
        <begin position="6"/>
        <end position="27"/>
    </location>
</feature>
<evidence type="ECO:0000313" key="4">
    <source>
        <dbReference type="Proteomes" id="UP001285441"/>
    </source>
</evidence>
<feature type="domain" description="DUF7702" evidence="2">
    <location>
        <begin position="5"/>
        <end position="245"/>
    </location>
</feature>
<dbReference type="AlphaFoldDB" id="A0AAE0U919"/>
<feature type="transmembrane region" description="Helical" evidence="1">
    <location>
        <begin position="218"/>
        <end position="239"/>
    </location>
</feature>
<keyword evidence="1" id="KW-1133">Transmembrane helix</keyword>
<feature type="transmembrane region" description="Helical" evidence="1">
    <location>
        <begin position="66"/>
        <end position="90"/>
    </location>
</feature>
<reference evidence="3" key="2">
    <citation type="submission" date="2023-06" db="EMBL/GenBank/DDBJ databases">
        <authorList>
            <consortium name="Lawrence Berkeley National Laboratory"/>
            <person name="Haridas S."/>
            <person name="Hensen N."/>
            <person name="Bonometti L."/>
            <person name="Westerberg I."/>
            <person name="Brannstrom I.O."/>
            <person name="Guillou S."/>
            <person name="Cros-Aarteil S."/>
            <person name="Calhoun S."/>
            <person name="Kuo A."/>
            <person name="Mondo S."/>
            <person name="Pangilinan J."/>
            <person name="Riley R."/>
            <person name="LaButti K."/>
            <person name="Andreopoulos B."/>
            <person name="Lipzen A."/>
            <person name="Chen C."/>
            <person name="Yanf M."/>
            <person name="Daum C."/>
            <person name="Ng V."/>
            <person name="Clum A."/>
            <person name="Steindorff A."/>
            <person name="Ohm R."/>
            <person name="Martin F."/>
            <person name="Silar P."/>
            <person name="Natvig D."/>
            <person name="Lalanne C."/>
            <person name="Gautier V."/>
            <person name="Ament-velasquez S.L."/>
            <person name="Kruys A."/>
            <person name="Hutchinson M.I."/>
            <person name="Powell A.J."/>
            <person name="Barry K."/>
            <person name="Miller A.N."/>
            <person name="Grigoriev I.V."/>
            <person name="Debuchy R."/>
            <person name="Gladieux P."/>
            <person name="Thoren M.H."/>
            <person name="Johannesson H."/>
        </authorList>
    </citation>
    <scope>NUCLEOTIDE SEQUENCE</scope>
    <source>
        <strain evidence="3">CBS 232.78</strain>
    </source>
</reference>